<name>A0A5C5UXN4_9BACT</name>
<dbReference type="Pfam" id="PF05592">
    <property type="entry name" value="Bac_rhamnosid"/>
    <property type="match status" value="1"/>
</dbReference>
<dbReference type="InterPro" id="IPR035396">
    <property type="entry name" value="Bac_rhamnosid6H"/>
</dbReference>
<evidence type="ECO:0000259" key="6">
    <source>
        <dbReference type="Pfam" id="PF17389"/>
    </source>
</evidence>
<accession>A0A5C5UXN4</accession>
<dbReference type="InterPro" id="IPR035398">
    <property type="entry name" value="Bac_rhamnosid_C"/>
</dbReference>
<dbReference type="PIRSF" id="PIRSF010631">
    <property type="entry name" value="A-rhamnsds"/>
    <property type="match status" value="1"/>
</dbReference>
<dbReference type="InterPro" id="IPR013783">
    <property type="entry name" value="Ig-like_fold"/>
</dbReference>
<gene>
    <name evidence="8" type="ORF">KOR34_49490</name>
</gene>
<dbReference type="InterPro" id="IPR016007">
    <property type="entry name" value="Alpha_rhamnosid"/>
</dbReference>
<keyword evidence="3" id="KW-0378">Hydrolase</keyword>
<dbReference type="Pfam" id="PF08531">
    <property type="entry name" value="Bac_rhamnosid_N"/>
    <property type="match status" value="1"/>
</dbReference>
<dbReference type="Gene3D" id="2.60.40.10">
    <property type="entry name" value="Immunoglobulins"/>
    <property type="match status" value="1"/>
</dbReference>
<dbReference type="SUPFAM" id="SSF48208">
    <property type="entry name" value="Six-hairpin glycosidases"/>
    <property type="match status" value="1"/>
</dbReference>
<comment type="catalytic activity">
    <reaction evidence="1">
        <text>Hydrolysis of terminal non-reducing alpha-L-rhamnose residues in alpha-L-rhamnosides.</text>
        <dbReference type="EC" id="3.2.1.40"/>
    </reaction>
</comment>
<dbReference type="OrthoDB" id="9761045at2"/>
<evidence type="ECO:0000259" key="5">
    <source>
        <dbReference type="Pfam" id="PF08531"/>
    </source>
</evidence>
<organism evidence="8 9">
    <name type="scientific">Posidoniimonas corsicana</name>
    <dbReference type="NCBI Taxonomy" id="1938618"/>
    <lineage>
        <taxon>Bacteria</taxon>
        <taxon>Pseudomonadati</taxon>
        <taxon>Planctomycetota</taxon>
        <taxon>Planctomycetia</taxon>
        <taxon>Pirellulales</taxon>
        <taxon>Lacipirellulaceae</taxon>
        <taxon>Posidoniimonas</taxon>
    </lineage>
</organism>
<dbReference type="EC" id="3.2.1.40" evidence="2"/>
<evidence type="ECO:0000313" key="8">
    <source>
        <dbReference type="EMBL" id="TWT30390.1"/>
    </source>
</evidence>
<dbReference type="Pfam" id="PF17390">
    <property type="entry name" value="Bac_rhamnosid_C"/>
    <property type="match status" value="1"/>
</dbReference>
<dbReference type="Proteomes" id="UP000316714">
    <property type="component" value="Unassembled WGS sequence"/>
</dbReference>
<sequence>MTPDSLTYLRCEYLVDPLGIDEPRPRLSWVQQSSRRGAAQTAYRVVVASSADRLAAGEADLWDSGRVASDQSTHVEYDGAPLTSRAACHWQVTLWDERGEPLTSPPAMWTMGLMESSDWQADWVTHDPQIVARDPGAQPPTATQPGTPALFRKSFDAPDGVVRATLYVTARGLVEPRLNGAVVTPDCFVPEWTDYHKRLHYRTYDVTRHVRAGENALAATLGDGWWSGYIGWQETRGQYGTLENSLLMQLEVELADGRTIVVPTDGSWSCTTGPIIASDFMMGETYDARRERTGWDQPGYDATDWLPVVEVPPATVRTPRFGFSNNAPADSGEPLPLVAQRSEPVRVVERLAPVSVTTVTPGVHVYDFGQNFSGWVELSAAGPAGTRLVLRHGERLNPDGTLYTENLRRADATDAYTLRGGGAETLRPHFTFHGFQYLEITGIDEPLPLADVRGCVVMSATPPAGEFECSHPLVNRLWKNALWGQKGNFLTVPTDCPQRDERLGWMGDAQVFMRSATYNMDVAAFFTKWMNDVTDSQDADGLFPDVAPRIDEGDNFVGLDGLGGGAGWADAGVIVPWTLWRVYGDRRIVQRHWDAMVRWLDWLERVNPESIRENHLNNNYGDWLCIPADTTFRTHSEMKTLLATAYWADDAAKMAAMARALGRADEADRFDAMFTKVRAAFGKRWLEDEGRLAVETQTAYLLALAFNLLPEADRAAAASRLVELIAAEDWHLSTGFIGIKHLNPELTLAGHADVAGRLLTNEDYPSWLYPVVHGATTIWERWNGWTADDGFFNPQMNSFNHYSLGSVAEWLYRHVAGIELDDASAGFKQFVVKPYPTDNLQHAGATYRSVHGEIESRWRIEDAQFKLRVRVPANTTARVFCPCPSDGAVTEGGQPAAEAEGVQLVGFADGYAELAVRPGLYEFAAPFGQYA</sequence>
<dbReference type="InterPro" id="IPR008902">
    <property type="entry name" value="Rhamnosid_concanavalin"/>
</dbReference>
<reference evidence="8 9" key="1">
    <citation type="submission" date="2019-02" db="EMBL/GenBank/DDBJ databases">
        <title>Deep-cultivation of Planctomycetes and their phenomic and genomic characterization uncovers novel biology.</title>
        <authorList>
            <person name="Wiegand S."/>
            <person name="Jogler M."/>
            <person name="Boedeker C."/>
            <person name="Pinto D."/>
            <person name="Vollmers J."/>
            <person name="Rivas-Marin E."/>
            <person name="Kohn T."/>
            <person name="Peeters S.H."/>
            <person name="Heuer A."/>
            <person name="Rast P."/>
            <person name="Oberbeckmann S."/>
            <person name="Bunk B."/>
            <person name="Jeske O."/>
            <person name="Meyerdierks A."/>
            <person name="Storesund J.E."/>
            <person name="Kallscheuer N."/>
            <person name="Luecker S."/>
            <person name="Lage O.M."/>
            <person name="Pohl T."/>
            <person name="Merkel B.J."/>
            <person name="Hornburger P."/>
            <person name="Mueller R.-W."/>
            <person name="Bruemmer F."/>
            <person name="Labrenz M."/>
            <person name="Spormann A.M."/>
            <person name="Op Den Camp H."/>
            <person name="Overmann J."/>
            <person name="Amann R."/>
            <person name="Jetten M.S.M."/>
            <person name="Mascher T."/>
            <person name="Medema M.H."/>
            <person name="Devos D.P."/>
            <person name="Kaster A.-K."/>
            <person name="Ovreas L."/>
            <person name="Rohde M."/>
            <person name="Galperin M.Y."/>
            <person name="Jogler C."/>
        </authorList>
    </citation>
    <scope>NUCLEOTIDE SEQUENCE [LARGE SCALE GENOMIC DNA]</scope>
    <source>
        <strain evidence="8 9">KOR34</strain>
    </source>
</reference>
<dbReference type="Gene3D" id="2.60.420.10">
    <property type="entry name" value="Maltose phosphorylase, domain 3"/>
    <property type="match status" value="1"/>
</dbReference>
<evidence type="ECO:0000313" key="9">
    <source>
        <dbReference type="Proteomes" id="UP000316714"/>
    </source>
</evidence>
<dbReference type="Gene3D" id="2.60.120.260">
    <property type="entry name" value="Galactose-binding domain-like"/>
    <property type="match status" value="2"/>
</dbReference>
<comment type="caution">
    <text evidence="8">The sequence shown here is derived from an EMBL/GenBank/DDBJ whole genome shotgun (WGS) entry which is preliminary data.</text>
</comment>
<evidence type="ECO:0000259" key="7">
    <source>
        <dbReference type="Pfam" id="PF17390"/>
    </source>
</evidence>
<evidence type="ECO:0000256" key="2">
    <source>
        <dbReference type="ARBA" id="ARBA00012652"/>
    </source>
</evidence>
<protein>
    <recommendedName>
        <fullName evidence="2">alpha-L-rhamnosidase</fullName>
        <ecNumber evidence="2">3.2.1.40</ecNumber>
    </recommendedName>
</protein>
<dbReference type="InterPro" id="IPR012341">
    <property type="entry name" value="6hp_glycosidase-like_sf"/>
</dbReference>
<proteinExistence type="predicted"/>
<feature type="domain" description="Alpha-L-rhamnosidase six-hairpin glycosidase" evidence="6">
    <location>
        <begin position="464"/>
        <end position="815"/>
    </location>
</feature>
<dbReference type="RefSeq" id="WP_146568743.1">
    <property type="nucleotide sequence ID" value="NZ_SIHJ01000005.1"/>
</dbReference>
<dbReference type="Pfam" id="PF25788">
    <property type="entry name" value="Ig_Rha78A_N"/>
    <property type="match status" value="1"/>
</dbReference>
<dbReference type="GO" id="GO:0030596">
    <property type="term" value="F:alpha-L-rhamnosidase activity"/>
    <property type="evidence" value="ECO:0007669"/>
    <property type="project" value="UniProtKB-EC"/>
</dbReference>
<dbReference type="PANTHER" id="PTHR33307">
    <property type="entry name" value="ALPHA-RHAMNOSIDASE (EUROFUNG)"/>
    <property type="match status" value="1"/>
</dbReference>
<keyword evidence="9" id="KW-1185">Reference proteome</keyword>
<evidence type="ECO:0000256" key="3">
    <source>
        <dbReference type="ARBA" id="ARBA00022801"/>
    </source>
</evidence>
<dbReference type="GO" id="GO:0005975">
    <property type="term" value="P:carbohydrate metabolic process"/>
    <property type="evidence" value="ECO:0007669"/>
    <property type="project" value="InterPro"/>
</dbReference>
<evidence type="ECO:0000259" key="4">
    <source>
        <dbReference type="Pfam" id="PF05592"/>
    </source>
</evidence>
<feature type="domain" description="Alpha-L-rhamnosidase C-terminal" evidence="7">
    <location>
        <begin position="822"/>
        <end position="889"/>
    </location>
</feature>
<feature type="domain" description="Bacterial alpha-L-rhamnosidase N-terminal" evidence="5">
    <location>
        <begin position="161"/>
        <end position="327"/>
    </location>
</feature>
<dbReference type="PANTHER" id="PTHR33307:SF6">
    <property type="entry name" value="ALPHA-RHAMNOSIDASE (EUROFUNG)-RELATED"/>
    <property type="match status" value="1"/>
</dbReference>
<feature type="domain" description="Alpha-L-rhamnosidase concanavalin-like" evidence="4">
    <location>
        <begin position="358"/>
        <end position="457"/>
    </location>
</feature>
<dbReference type="AlphaFoldDB" id="A0A5C5UXN4"/>
<dbReference type="Pfam" id="PF17389">
    <property type="entry name" value="Bac_rhamnosid6H"/>
    <property type="match status" value="1"/>
</dbReference>
<evidence type="ECO:0000256" key="1">
    <source>
        <dbReference type="ARBA" id="ARBA00001445"/>
    </source>
</evidence>
<dbReference type="EMBL" id="SIHJ01000005">
    <property type="protein sequence ID" value="TWT30390.1"/>
    <property type="molecule type" value="Genomic_DNA"/>
</dbReference>
<dbReference type="InterPro" id="IPR008928">
    <property type="entry name" value="6-hairpin_glycosidase_sf"/>
</dbReference>
<dbReference type="InterPro" id="IPR013737">
    <property type="entry name" value="Bac_rhamnosid_N"/>
</dbReference>
<dbReference type="Gene3D" id="1.50.10.10">
    <property type="match status" value="1"/>
</dbReference>